<name>A0A2I0A9A0_9ASPA</name>
<organism evidence="1 2">
    <name type="scientific">Apostasia shenzhenica</name>
    <dbReference type="NCBI Taxonomy" id="1088818"/>
    <lineage>
        <taxon>Eukaryota</taxon>
        <taxon>Viridiplantae</taxon>
        <taxon>Streptophyta</taxon>
        <taxon>Embryophyta</taxon>
        <taxon>Tracheophyta</taxon>
        <taxon>Spermatophyta</taxon>
        <taxon>Magnoliopsida</taxon>
        <taxon>Liliopsida</taxon>
        <taxon>Asparagales</taxon>
        <taxon>Orchidaceae</taxon>
        <taxon>Apostasioideae</taxon>
        <taxon>Apostasia</taxon>
    </lineage>
</organism>
<protein>
    <submittedName>
        <fullName evidence="1">Uncharacterized protein</fullName>
    </submittedName>
</protein>
<gene>
    <name evidence="1" type="ORF">AXF42_Ash014053</name>
</gene>
<accession>A0A2I0A9A0</accession>
<dbReference type="AlphaFoldDB" id="A0A2I0A9A0"/>
<dbReference type="EMBL" id="KZ452009">
    <property type="protein sequence ID" value="PKA52116.1"/>
    <property type="molecule type" value="Genomic_DNA"/>
</dbReference>
<proteinExistence type="predicted"/>
<evidence type="ECO:0000313" key="1">
    <source>
        <dbReference type="EMBL" id="PKA52116.1"/>
    </source>
</evidence>
<sequence>MPRGNEGKVSRRRRACFLDPRKRGYGAELHGSDESHFSLRLPPRCSAATWVVTVLRRACSIGAYLKRKPMEHLLLFFNYFITTDSFLGESSGDAATCHSDLKAFGGTGLLRCVNNSGALTDARDSYEHHQDSRNNSSKDLCLQRKGSMDEFLKHVSIDDVLCPLCRELLFQQTIVVMLHLSLIHIQYDQSCNKSTQKNLKRCFKFLVFSLEAQTLTSGGNLFMHEDPKNGEALWH</sequence>
<reference evidence="1 2" key="1">
    <citation type="journal article" date="2017" name="Nature">
        <title>The Apostasia genome and the evolution of orchids.</title>
        <authorList>
            <person name="Zhang G.Q."/>
            <person name="Liu K.W."/>
            <person name="Li Z."/>
            <person name="Lohaus R."/>
            <person name="Hsiao Y.Y."/>
            <person name="Niu S.C."/>
            <person name="Wang J.Y."/>
            <person name="Lin Y.C."/>
            <person name="Xu Q."/>
            <person name="Chen L.J."/>
            <person name="Yoshida K."/>
            <person name="Fujiwara S."/>
            <person name="Wang Z.W."/>
            <person name="Zhang Y.Q."/>
            <person name="Mitsuda N."/>
            <person name="Wang M."/>
            <person name="Liu G.H."/>
            <person name="Pecoraro L."/>
            <person name="Huang H.X."/>
            <person name="Xiao X.J."/>
            <person name="Lin M."/>
            <person name="Wu X.Y."/>
            <person name="Wu W.L."/>
            <person name="Chen Y.Y."/>
            <person name="Chang S.B."/>
            <person name="Sakamoto S."/>
            <person name="Ohme-Takagi M."/>
            <person name="Yagi M."/>
            <person name="Zeng S.J."/>
            <person name="Shen C.Y."/>
            <person name="Yeh C.M."/>
            <person name="Luo Y.B."/>
            <person name="Tsai W.C."/>
            <person name="Van de Peer Y."/>
            <person name="Liu Z.J."/>
        </authorList>
    </citation>
    <scope>NUCLEOTIDE SEQUENCE [LARGE SCALE GENOMIC DNA]</scope>
    <source>
        <strain evidence="2">cv. Shenzhen</strain>
        <tissue evidence="1">Stem</tissue>
    </source>
</reference>
<dbReference type="Proteomes" id="UP000236161">
    <property type="component" value="Unassembled WGS sequence"/>
</dbReference>
<keyword evidence="2" id="KW-1185">Reference proteome</keyword>
<evidence type="ECO:0000313" key="2">
    <source>
        <dbReference type="Proteomes" id="UP000236161"/>
    </source>
</evidence>